<proteinExistence type="predicted"/>
<gene>
    <name evidence="5" type="ORF">HK100_003977</name>
</gene>
<evidence type="ECO:0000256" key="1">
    <source>
        <dbReference type="ARBA" id="ARBA00013270"/>
    </source>
</evidence>
<keyword evidence="6" id="KW-1185">Reference proteome</keyword>
<evidence type="ECO:0000259" key="4">
    <source>
        <dbReference type="SMART" id="SM00116"/>
    </source>
</evidence>
<feature type="domain" description="CBS" evidence="4">
    <location>
        <begin position="119"/>
        <end position="168"/>
    </location>
</feature>
<dbReference type="Proteomes" id="UP001211907">
    <property type="component" value="Unassembled WGS sequence"/>
</dbReference>
<evidence type="ECO:0000256" key="3">
    <source>
        <dbReference type="ARBA" id="ARBA00049043"/>
    </source>
</evidence>
<organism evidence="5 6">
    <name type="scientific">Physocladia obscura</name>
    <dbReference type="NCBI Taxonomy" id="109957"/>
    <lineage>
        <taxon>Eukaryota</taxon>
        <taxon>Fungi</taxon>
        <taxon>Fungi incertae sedis</taxon>
        <taxon>Chytridiomycota</taxon>
        <taxon>Chytridiomycota incertae sedis</taxon>
        <taxon>Chytridiomycetes</taxon>
        <taxon>Chytridiales</taxon>
        <taxon>Chytriomycetaceae</taxon>
        <taxon>Physocladia</taxon>
    </lineage>
</organism>
<comment type="catalytic activity">
    <reaction evidence="3">
        <text>L-homoserine + acetyl-CoA = O-acetyl-L-homoserine + CoA</text>
        <dbReference type="Rhea" id="RHEA:13701"/>
        <dbReference type="ChEBI" id="CHEBI:57287"/>
        <dbReference type="ChEBI" id="CHEBI:57288"/>
        <dbReference type="ChEBI" id="CHEBI:57476"/>
        <dbReference type="ChEBI" id="CHEBI:57716"/>
        <dbReference type="EC" id="2.3.1.31"/>
    </reaction>
</comment>
<dbReference type="InterPro" id="IPR049492">
    <property type="entry name" value="BD-FAE-like_dom"/>
</dbReference>
<dbReference type="Gene3D" id="3.40.50.1820">
    <property type="entry name" value="alpha/beta hydrolase"/>
    <property type="match status" value="1"/>
</dbReference>
<evidence type="ECO:0000256" key="2">
    <source>
        <dbReference type="ARBA" id="ARBA00022801"/>
    </source>
</evidence>
<dbReference type="SUPFAM" id="SSF54631">
    <property type="entry name" value="CBS-domain pair"/>
    <property type="match status" value="1"/>
</dbReference>
<evidence type="ECO:0000313" key="6">
    <source>
        <dbReference type="Proteomes" id="UP001211907"/>
    </source>
</evidence>
<dbReference type="EC" id="2.3.1.31" evidence="1"/>
<dbReference type="PANTHER" id="PTHR48081">
    <property type="entry name" value="AB HYDROLASE SUPERFAMILY PROTEIN C4A8.06C"/>
    <property type="match status" value="1"/>
</dbReference>
<dbReference type="InterPro" id="IPR029058">
    <property type="entry name" value="AB_hydrolase_fold"/>
</dbReference>
<reference evidence="5" key="1">
    <citation type="submission" date="2020-05" db="EMBL/GenBank/DDBJ databases">
        <title>Phylogenomic resolution of chytrid fungi.</title>
        <authorList>
            <person name="Stajich J.E."/>
            <person name="Amses K."/>
            <person name="Simmons R."/>
            <person name="Seto K."/>
            <person name="Myers J."/>
            <person name="Bonds A."/>
            <person name="Quandt C.A."/>
            <person name="Barry K."/>
            <person name="Liu P."/>
            <person name="Grigoriev I."/>
            <person name="Longcore J.E."/>
            <person name="James T.Y."/>
        </authorList>
    </citation>
    <scope>NUCLEOTIDE SEQUENCE</scope>
    <source>
        <strain evidence="5">JEL0513</strain>
    </source>
</reference>
<sequence>MIVFLAKHNTNNSEGFKAFSEKTRVVNIIGQNRESQTLWIANPSLPLKLALEPLSKGVHRFLVPVSVPSTSVHPGYHMCSQSDIIANFAPFLNSNNINTKLAALARTPIAQLTASSIATLWTVEKTAPVVQVLTQLADQNLMAVPVIDAQTGILADTISVSDFRVLVVENRVTDDPTQRAGGDVQDMIQALLLSQEMTVGEFLEFVGKKNSRGGGSGHRRVLKGVVSGNVLFGDAVEKVVESKVHRLWIVDGFGVPTGVLSLGDMIRSYKKNFEFHGQQLLIGNKEQRLVNAAKKQTDGAACSAATGADRAEHSFGGAKRGLAARVWAQPGAVRAQLAADGRRAWRLRCAAESVDRGGGAAGRRACAPSSAAHAPLLVFAASFRVRGAAHNAASAFRDSMRLMAPSKALQLPFLGFILQGFAGLFWKPWDVDRIGNITYATADEIESSGGPKILPYLQLDVIRKKTGFRNRPILIYVHGGAWCMLDKRPTLPICYHFASTENWVVLNINYRLAPTYSLIDMLVDIKRAIRWAKANPEIHGGNPDFIAISGGSAGGHLCTLVALTSDGWPQFQPGFESFDTSVQACLALYPAVGHVRANIVTTPIFMEIVVGMSEIESQSLFGMSRSNWADPSNLIRTISLDQRKNSVPPFFIVQGVSYEDHPEKISRVKIYLETEHQRNGNNATSRKDTKIRQKLSASVDADNIVPAEFVRDFVSELCRGNTVPVGYLEVPGAHHTFDITFSPKTMYALWAAGNAMDCIYESWIEAKQTAIGSNSGSSIDKQLLDGNWFASHVRLRRVKSSVVSCFPSFAKLREFSVKNCMTAAFTGTWTISGEGAWATGCTWSGGKELGSVVDYSDLCGPACLIVADCTYFVWVTNGTDNAADIGTCSFLDSSTATTPLAAANNTICGYNSPSLTTITTSTTFTTSTTANSPAITATISALPASSTSAAFRPSWKSLVVTAAFLGLFLF</sequence>
<comment type="caution">
    <text evidence="5">The sequence shown here is derived from an EMBL/GenBank/DDBJ whole genome shotgun (WGS) entry which is preliminary data.</text>
</comment>
<dbReference type="GO" id="GO:0016787">
    <property type="term" value="F:hydrolase activity"/>
    <property type="evidence" value="ECO:0007669"/>
    <property type="project" value="UniProtKB-KW"/>
</dbReference>
<dbReference type="GO" id="GO:0004414">
    <property type="term" value="F:homoserine O-acetyltransferase activity"/>
    <property type="evidence" value="ECO:0007669"/>
    <property type="project" value="UniProtKB-EC"/>
</dbReference>
<dbReference type="Pfam" id="PF00571">
    <property type="entry name" value="CBS"/>
    <property type="match status" value="1"/>
</dbReference>
<dbReference type="InterPro" id="IPR046342">
    <property type="entry name" value="CBS_dom_sf"/>
</dbReference>
<dbReference type="Pfam" id="PF20434">
    <property type="entry name" value="BD-FAE"/>
    <property type="match status" value="1"/>
</dbReference>
<dbReference type="EMBL" id="JADGJH010000203">
    <property type="protein sequence ID" value="KAJ3133946.1"/>
    <property type="molecule type" value="Genomic_DNA"/>
</dbReference>
<evidence type="ECO:0000313" key="5">
    <source>
        <dbReference type="EMBL" id="KAJ3133946.1"/>
    </source>
</evidence>
<dbReference type="InterPro" id="IPR000644">
    <property type="entry name" value="CBS_dom"/>
</dbReference>
<name>A0AAD5T6G7_9FUNG</name>
<feature type="domain" description="CBS" evidence="4">
    <location>
        <begin position="225"/>
        <end position="270"/>
    </location>
</feature>
<accession>A0AAD5T6G7</accession>
<keyword evidence="2" id="KW-0378">Hydrolase</keyword>
<dbReference type="AlphaFoldDB" id="A0AAD5T6G7"/>
<dbReference type="SMART" id="SM00116">
    <property type="entry name" value="CBS"/>
    <property type="match status" value="2"/>
</dbReference>
<dbReference type="SUPFAM" id="SSF53474">
    <property type="entry name" value="alpha/beta-Hydrolases"/>
    <property type="match status" value="1"/>
</dbReference>
<dbReference type="PANTHER" id="PTHR48081:SF33">
    <property type="entry name" value="KYNURENINE FORMAMIDASE"/>
    <property type="match status" value="1"/>
</dbReference>
<dbReference type="InterPro" id="IPR050300">
    <property type="entry name" value="GDXG_lipolytic_enzyme"/>
</dbReference>
<dbReference type="Gene3D" id="3.10.580.10">
    <property type="entry name" value="CBS-domain"/>
    <property type="match status" value="1"/>
</dbReference>
<protein>
    <recommendedName>
        <fullName evidence="1">homoserine O-acetyltransferase</fullName>
        <ecNumber evidence="1">2.3.1.31</ecNumber>
    </recommendedName>
</protein>